<proteinExistence type="predicted"/>
<evidence type="ECO:0000313" key="3">
    <source>
        <dbReference type="EMBL" id="SDZ24822.1"/>
    </source>
</evidence>
<feature type="transmembrane region" description="Helical" evidence="2">
    <location>
        <begin position="115"/>
        <end position="136"/>
    </location>
</feature>
<dbReference type="EMBL" id="FNON01000011">
    <property type="protein sequence ID" value="SDZ24822.1"/>
    <property type="molecule type" value="Genomic_DNA"/>
</dbReference>
<keyword evidence="2" id="KW-1133">Transmembrane helix</keyword>
<dbReference type="STRING" id="589385.SAMN05421504_11177"/>
<keyword evidence="2" id="KW-0472">Membrane</keyword>
<evidence type="ECO:0000256" key="1">
    <source>
        <dbReference type="SAM" id="MobiDB-lite"/>
    </source>
</evidence>
<keyword evidence="4" id="KW-1185">Reference proteome</keyword>
<feature type="transmembrane region" description="Helical" evidence="2">
    <location>
        <begin position="82"/>
        <end position="103"/>
    </location>
</feature>
<accession>A0A1H3RG62</accession>
<reference evidence="3 4" key="1">
    <citation type="submission" date="2016-10" db="EMBL/GenBank/DDBJ databases">
        <authorList>
            <person name="de Groot N.N."/>
        </authorList>
    </citation>
    <scope>NUCLEOTIDE SEQUENCE [LARGE SCALE GENOMIC DNA]</scope>
    <source>
        <strain evidence="3 4">CPCC 202699</strain>
    </source>
</reference>
<protein>
    <submittedName>
        <fullName evidence="3">Uncharacterized protein</fullName>
    </submittedName>
</protein>
<dbReference type="RefSeq" id="WP_091297784.1">
    <property type="nucleotide sequence ID" value="NZ_FNON01000011.1"/>
</dbReference>
<dbReference type="AlphaFoldDB" id="A0A1H3RG62"/>
<feature type="transmembrane region" description="Helical" evidence="2">
    <location>
        <begin position="178"/>
        <end position="195"/>
    </location>
</feature>
<dbReference type="OrthoDB" id="4350047at2"/>
<name>A0A1H3RG62_9PSEU</name>
<feature type="region of interest" description="Disordered" evidence="1">
    <location>
        <begin position="1"/>
        <end position="22"/>
    </location>
</feature>
<sequence>MSAAKRVAGLKPRPKPPAKAGNAARDALETVGAVIAPATLLTALGLYIGWRRTDSYTQYLGIDETLLQYSAQDYLLRAWQSAGQVVFTLVLGSIIVAGAHLVIKRSERAIPKIARVLAVISVLVLIVMLISLLIPPVDRWLSDVIYDVPYLTVYSITAFSVALLVYSFSLVSGGHARTTTALVMILLFLGVLSSADKWVTLLGEKDAAYMTTTLAQRQGVIVYSKENLHLPAVVTCTELTGPREAYRFRCEGLRLFIRAADKYFLLPTTWSRADSDTEADRMVVLRDDPSLRFEFAPG</sequence>
<evidence type="ECO:0000313" key="4">
    <source>
        <dbReference type="Proteomes" id="UP000199515"/>
    </source>
</evidence>
<gene>
    <name evidence="3" type="ORF">SAMN05421504_11177</name>
</gene>
<evidence type="ECO:0000256" key="2">
    <source>
        <dbReference type="SAM" id="Phobius"/>
    </source>
</evidence>
<dbReference type="Proteomes" id="UP000199515">
    <property type="component" value="Unassembled WGS sequence"/>
</dbReference>
<feature type="transmembrane region" description="Helical" evidence="2">
    <location>
        <begin position="148"/>
        <end position="166"/>
    </location>
</feature>
<organism evidence="3 4">
    <name type="scientific">Amycolatopsis xylanica</name>
    <dbReference type="NCBI Taxonomy" id="589385"/>
    <lineage>
        <taxon>Bacteria</taxon>
        <taxon>Bacillati</taxon>
        <taxon>Actinomycetota</taxon>
        <taxon>Actinomycetes</taxon>
        <taxon>Pseudonocardiales</taxon>
        <taxon>Pseudonocardiaceae</taxon>
        <taxon>Amycolatopsis</taxon>
    </lineage>
</organism>
<feature type="transmembrane region" description="Helical" evidence="2">
    <location>
        <begin position="31"/>
        <end position="50"/>
    </location>
</feature>
<keyword evidence="2" id="KW-0812">Transmembrane</keyword>